<dbReference type="EMBL" id="CP092872">
    <property type="protein sequence ID" value="UYV72991.1"/>
    <property type="molecule type" value="Genomic_DNA"/>
</dbReference>
<reference evidence="1 2" key="1">
    <citation type="submission" date="2022-01" db="EMBL/GenBank/DDBJ databases">
        <title>A chromosomal length assembly of Cordylochernes scorpioides.</title>
        <authorList>
            <person name="Zeh D."/>
            <person name="Zeh J."/>
        </authorList>
    </citation>
    <scope>NUCLEOTIDE SEQUENCE [LARGE SCALE GENOMIC DNA]</scope>
    <source>
        <strain evidence="1">IN4F17</strain>
        <tissue evidence="1">Whole Body</tissue>
    </source>
</reference>
<accession>A0ABY6KY17</accession>
<dbReference type="Proteomes" id="UP001235939">
    <property type="component" value="Chromosome 10"/>
</dbReference>
<sequence length="910" mass="102465">MKTTTILVSCNATGWLTYCDSDRMTVTTAAFQLDGTEPGAPWKCDKARWSKHLKVGVGDSTERNRALDALCKSDNNVCDAEVARNVSAPSSAMQTENMCQECVPIIFVPSPDKVHIKQSPPRKGYTDAETTTGSETFSRFKDRASEQVNGKPTEEINFPDHLWRSNKDEFLLEGHVMVSVDQSVHKEKYKYQMRASKAVKYGRHHVENHLLESGDVQRLGATTRENDENFTTIILFPEFDRQKSRKSKCRWTPLAWIQAATWLVMIRQRFRMVCCGISSQIVSNCRDKFSTFRDDYNRPPITSQMCSVGGGLAFLIKNLYYEDIAVNISNTLDLEAQDIKANWISFENTIIKAATVSIPRALIIFSMKKINMKELAYALENTDLNKTPGPDGIHGRMISNLGKIGRERLLNIFNNSWKTGKIASRLPNIILKEQQLQYNKHPKYLGYTLDPEINSSKHIEGVVRKGRDRLKILNVFQEEWGAEATTLKLTYTSLMRPILEYRYQIYGTASETNLKSLEKIQLNAARIITGLRNTCPNNILLYETDIMPLKDRRSYNLPKYINKIKKIETVAKTKINKNWRIPPKHSWYTPRSRWPPRPFGPQAGIRSIPFAAILVQLISQVTVSKLELGHCTWKHHLPDNVSGRISIPVAFKHSKRGNRDRGEAAPGRLCSLIVEVKLRCHVVGFLKKLAVVSQQLTLDRAPRPPSLFLHTHYPWTIQDVVACIHIPFFIDAIRVSLNFKSVETWGRAHVPNYPNEFVGHYLTEFFSAHTLRATLIATSSTEKTNSSTLSVKLSWKISSPLVKITTPAPVLVPDLLPSVKTSVSIPVGPPGLQFHFGNHCGGFLGSLFHSRAPASSPRASSLFSQIFCLMVSSSSFNPRGNKPSENQKGLTAGSAISPCDSECRCPLHAL</sequence>
<evidence type="ECO:0000313" key="2">
    <source>
        <dbReference type="Proteomes" id="UP001235939"/>
    </source>
</evidence>
<name>A0ABY6KY17_9ARAC</name>
<gene>
    <name evidence="1" type="ORF">LAZ67_10001412</name>
</gene>
<proteinExistence type="predicted"/>
<protein>
    <submittedName>
        <fullName evidence="1">Uncharacterized protein</fullName>
    </submittedName>
</protein>
<evidence type="ECO:0000313" key="1">
    <source>
        <dbReference type="EMBL" id="UYV72991.1"/>
    </source>
</evidence>
<organism evidence="1 2">
    <name type="scientific">Cordylochernes scorpioides</name>
    <dbReference type="NCBI Taxonomy" id="51811"/>
    <lineage>
        <taxon>Eukaryota</taxon>
        <taxon>Metazoa</taxon>
        <taxon>Ecdysozoa</taxon>
        <taxon>Arthropoda</taxon>
        <taxon>Chelicerata</taxon>
        <taxon>Arachnida</taxon>
        <taxon>Pseudoscorpiones</taxon>
        <taxon>Cheliferoidea</taxon>
        <taxon>Chernetidae</taxon>
        <taxon>Cordylochernes</taxon>
    </lineage>
</organism>
<keyword evidence="2" id="KW-1185">Reference proteome</keyword>